<dbReference type="EMBL" id="JBBNFP010000004">
    <property type="protein sequence ID" value="MEQ2485856.1"/>
    <property type="molecule type" value="Genomic_DNA"/>
</dbReference>
<proteinExistence type="inferred from homology"/>
<evidence type="ECO:0000256" key="1">
    <source>
        <dbReference type="ARBA" id="ARBA00001933"/>
    </source>
</evidence>
<dbReference type="Pfam" id="PF01212">
    <property type="entry name" value="Beta_elim_lyase"/>
    <property type="match status" value="1"/>
</dbReference>
<evidence type="ECO:0000313" key="5">
    <source>
        <dbReference type="EMBL" id="MEQ2485856.1"/>
    </source>
</evidence>
<dbReference type="InterPro" id="IPR015421">
    <property type="entry name" value="PyrdxlP-dep_Trfase_major"/>
</dbReference>
<dbReference type="PANTHER" id="PTHR48097:SF5">
    <property type="entry name" value="LOW SPECIFICITY L-THREONINE ALDOLASE"/>
    <property type="match status" value="1"/>
</dbReference>
<dbReference type="RefSeq" id="WP_215758854.1">
    <property type="nucleotide sequence ID" value="NZ_JAHKBE010000003.1"/>
</dbReference>
<feature type="domain" description="Aromatic amino acid beta-eliminating lyase/threonine aldolase" evidence="4">
    <location>
        <begin position="6"/>
        <end position="247"/>
    </location>
</feature>
<dbReference type="InterPro" id="IPR001597">
    <property type="entry name" value="ArAA_b-elim_lyase/Thr_aldolase"/>
</dbReference>
<dbReference type="InterPro" id="IPR015424">
    <property type="entry name" value="PyrdxlP-dep_Trfase"/>
</dbReference>
<dbReference type="PANTHER" id="PTHR48097">
    <property type="entry name" value="L-THREONINE ALDOLASE-RELATED"/>
    <property type="match status" value="1"/>
</dbReference>
<dbReference type="SUPFAM" id="SSF53383">
    <property type="entry name" value="PLP-dependent transferases"/>
    <property type="match status" value="1"/>
</dbReference>
<evidence type="ECO:0000259" key="4">
    <source>
        <dbReference type="Pfam" id="PF01212"/>
    </source>
</evidence>
<evidence type="ECO:0000313" key="6">
    <source>
        <dbReference type="Proteomes" id="UP001487296"/>
    </source>
</evidence>
<protein>
    <submittedName>
        <fullName evidence="5">Beta-eliminating lyase-related protein</fullName>
    </submittedName>
</protein>
<organism evidence="5 6">
    <name type="scientific">Hallella faecis</name>
    <dbReference type="NCBI Taxonomy" id="2841596"/>
    <lineage>
        <taxon>Bacteria</taxon>
        <taxon>Pseudomonadati</taxon>
        <taxon>Bacteroidota</taxon>
        <taxon>Bacteroidia</taxon>
        <taxon>Bacteroidales</taxon>
        <taxon>Prevotellaceae</taxon>
        <taxon>Hallella</taxon>
    </lineage>
</organism>
<evidence type="ECO:0000256" key="2">
    <source>
        <dbReference type="ARBA" id="ARBA00006966"/>
    </source>
</evidence>
<dbReference type="GO" id="GO:0016829">
    <property type="term" value="F:lyase activity"/>
    <property type="evidence" value="ECO:0007669"/>
    <property type="project" value="UniProtKB-KW"/>
</dbReference>
<keyword evidence="5" id="KW-0456">Lyase</keyword>
<comment type="similarity">
    <text evidence="2">Belongs to the threonine aldolase family.</text>
</comment>
<gene>
    <name evidence="5" type="ORF">AAAT34_02150</name>
</gene>
<accession>A0ABV1FN79</accession>
<sequence>MTSFESDYNNGMLPEILQRLIQTNDEKASGYGFDKHCLSAKKRICEAIDMPHAEVFFLVGGTQTNTTVIDSVLQGCEGVIAAQNGHIFVHESGAVEAFGHKVITLPDTNGKLTAEAIEQYMTTFLADETYPHMVQPGMVYITLPTELGALYSRSELEAIYTVCRRFSLKLYVDGARLGYGLMADGADIDLPFLARHCDVFYIGGTKVGAMFGEAVVFTNMKAPRYMFTIIKRHGALLAKGRMLGLQFDTLFTDNLYLRVARHAIEKAYEVRQCFLNHGLSMGVDSPTNQQFVILSVAQKEQLMQRIAFEVWCARPDGNLLCRFVTSWATTDDDILQLNQALTEVVG</sequence>
<name>A0ABV1FN79_9BACT</name>
<keyword evidence="6" id="KW-1185">Reference proteome</keyword>
<dbReference type="Proteomes" id="UP001487296">
    <property type="component" value="Unassembled WGS sequence"/>
</dbReference>
<comment type="cofactor">
    <cofactor evidence="1">
        <name>pyridoxal 5'-phosphate</name>
        <dbReference type="ChEBI" id="CHEBI:597326"/>
    </cofactor>
</comment>
<reference evidence="5 6" key="1">
    <citation type="submission" date="2024-04" db="EMBL/GenBank/DDBJ databases">
        <title>Human intestinal bacterial collection.</title>
        <authorList>
            <person name="Pauvert C."/>
            <person name="Hitch T.C.A."/>
            <person name="Clavel T."/>
        </authorList>
    </citation>
    <scope>NUCLEOTIDE SEQUENCE [LARGE SCALE GENOMIC DNA]</scope>
    <source>
        <strain evidence="5 6">CLA-AA-H145</strain>
    </source>
</reference>
<dbReference type="InterPro" id="IPR015422">
    <property type="entry name" value="PyrdxlP-dep_Trfase_small"/>
</dbReference>
<dbReference type="Gene3D" id="3.90.1150.10">
    <property type="entry name" value="Aspartate Aminotransferase, domain 1"/>
    <property type="match status" value="1"/>
</dbReference>
<keyword evidence="3" id="KW-0663">Pyridoxal phosphate</keyword>
<dbReference type="Gene3D" id="3.40.640.10">
    <property type="entry name" value="Type I PLP-dependent aspartate aminotransferase-like (Major domain)"/>
    <property type="match status" value="1"/>
</dbReference>
<comment type="caution">
    <text evidence="5">The sequence shown here is derived from an EMBL/GenBank/DDBJ whole genome shotgun (WGS) entry which is preliminary data.</text>
</comment>
<evidence type="ECO:0000256" key="3">
    <source>
        <dbReference type="ARBA" id="ARBA00022898"/>
    </source>
</evidence>